<protein>
    <submittedName>
        <fullName evidence="1">Uncharacterized protein</fullName>
    </submittedName>
</protein>
<proteinExistence type="predicted"/>
<sequence>MTKEKYKEVLETQYNDVIAKIKGWHELPNVLQSLSDYTTICIAMCERIYDDKDINYCDYIYLNESINNNLKEVCRIVRR</sequence>
<accession>A0A8S5NCB7</accession>
<organism evidence="1">
    <name type="scientific">Podoviridae sp. ctTZV6</name>
    <dbReference type="NCBI Taxonomy" id="2826556"/>
    <lineage>
        <taxon>Viruses</taxon>
        <taxon>Duplodnaviria</taxon>
        <taxon>Heunggongvirae</taxon>
        <taxon>Uroviricota</taxon>
        <taxon>Caudoviricetes</taxon>
    </lineage>
</organism>
<evidence type="ECO:0000313" key="1">
    <source>
        <dbReference type="EMBL" id="DAD92084.1"/>
    </source>
</evidence>
<dbReference type="EMBL" id="BK015127">
    <property type="protein sequence ID" value="DAD92084.1"/>
    <property type="molecule type" value="Genomic_DNA"/>
</dbReference>
<name>A0A8S5NCB7_9CAUD</name>
<reference evidence="1" key="1">
    <citation type="journal article" date="2021" name="Proc. Natl. Acad. Sci. U.S.A.">
        <title>A Catalog of Tens of Thousands of Viruses from Human Metagenomes Reveals Hidden Associations with Chronic Diseases.</title>
        <authorList>
            <person name="Tisza M.J."/>
            <person name="Buck C.B."/>
        </authorList>
    </citation>
    <scope>NUCLEOTIDE SEQUENCE</scope>
    <source>
        <strain evidence="1">CtTZV6</strain>
    </source>
</reference>